<sequence length="433" mass="46882">MSADNELVARLQQQVGDRLQTQRAQRRQAGQPLLAAGSEQQLARQMIAEVLRGHAEGRLSDGQSPLGDEAEDEIAEAIFARMFGAGRLQRLLDDDSIENIDINGADEVWISRAGDDYPARGEPVAANDAELVEMIQTLASYSGLSSRPFDAANPELDLQLPDGSRLSAVQAVAARPAVSIRRHRFQKVDLEDLVGLGTLTHATADFLRAVVAARFSVIIAGGTNAGKTTLLRAMAAEIPPEERIITIEKALELGLRDDRERHPNCLALESRPPNTEGAGGISMAQLVRRTLRQNPSRVIVGEVLGDEIVPMLNAMSQGNDGSLSTIHADSARETFNRISSYAQQAEGLPRQVVHEMIAGAVEFVVFVGRDIHGGVRRVRTVLEVNGYDEQIGVSASEVFTTDSCGNATRDYNVPVQRAERLRAVGWNDGGGSW</sequence>
<dbReference type="SUPFAM" id="SSF52540">
    <property type="entry name" value="P-loop containing nucleoside triphosphate hydrolases"/>
    <property type="match status" value="1"/>
</dbReference>
<dbReference type="InterPro" id="IPR001482">
    <property type="entry name" value="T2SS/T4SS_dom"/>
</dbReference>
<feature type="domain" description="Bacterial type II secretion system protein E" evidence="2">
    <location>
        <begin position="86"/>
        <end position="359"/>
    </location>
</feature>
<gene>
    <name evidence="3" type="ORF">GCM10009710_36830</name>
</gene>
<protein>
    <submittedName>
        <fullName evidence="3">ATPase, T2SS/T4P/T4SS family</fullName>
    </submittedName>
</protein>
<reference evidence="3 4" key="1">
    <citation type="journal article" date="2019" name="Int. J. Syst. Evol. Microbiol.">
        <title>The Global Catalogue of Microorganisms (GCM) 10K type strain sequencing project: providing services to taxonomists for standard genome sequencing and annotation.</title>
        <authorList>
            <consortium name="The Broad Institute Genomics Platform"/>
            <consortium name="The Broad Institute Genome Sequencing Center for Infectious Disease"/>
            <person name="Wu L."/>
            <person name="Ma J."/>
        </authorList>
    </citation>
    <scope>NUCLEOTIDE SEQUENCE [LARGE SCALE GENOMIC DNA]</scope>
    <source>
        <strain evidence="3 4">JCM 13518</strain>
    </source>
</reference>
<comment type="caution">
    <text evidence="3">The sequence shown here is derived from an EMBL/GenBank/DDBJ whole genome shotgun (WGS) entry which is preliminary data.</text>
</comment>
<evidence type="ECO:0000256" key="1">
    <source>
        <dbReference type="ARBA" id="ARBA00006611"/>
    </source>
</evidence>
<name>A0ABN2KE25_9ACTN</name>
<comment type="similarity">
    <text evidence="1">Belongs to the GSP E family.</text>
</comment>
<evidence type="ECO:0000313" key="4">
    <source>
        <dbReference type="Proteomes" id="UP001501057"/>
    </source>
</evidence>
<accession>A0ABN2KE25</accession>
<dbReference type="Gene3D" id="3.40.50.300">
    <property type="entry name" value="P-loop containing nucleotide triphosphate hydrolases"/>
    <property type="match status" value="1"/>
</dbReference>
<dbReference type="Proteomes" id="UP001501057">
    <property type="component" value="Unassembled WGS sequence"/>
</dbReference>
<dbReference type="Gene3D" id="3.30.450.380">
    <property type="match status" value="1"/>
</dbReference>
<dbReference type="Pfam" id="PF00437">
    <property type="entry name" value="T2SSE"/>
    <property type="match status" value="1"/>
</dbReference>
<proteinExistence type="inferred from homology"/>
<dbReference type="InterPro" id="IPR027417">
    <property type="entry name" value="P-loop_NTPase"/>
</dbReference>
<evidence type="ECO:0000313" key="3">
    <source>
        <dbReference type="EMBL" id="GAA1753992.1"/>
    </source>
</evidence>
<dbReference type="PANTHER" id="PTHR30486:SF6">
    <property type="entry name" value="TYPE IV PILUS RETRACTATION ATPASE PILT"/>
    <property type="match status" value="1"/>
</dbReference>
<dbReference type="EMBL" id="BAAAME010000013">
    <property type="protein sequence ID" value="GAA1753992.1"/>
    <property type="molecule type" value="Genomic_DNA"/>
</dbReference>
<evidence type="ECO:0000259" key="2">
    <source>
        <dbReference type="Pfam" id="PF00437"/>
    </source>
</evidence>
<dbReference type="RefSeq" id="WP_344204344.1">
    <property type="nucleotide sequence ID" value="NZ_BAAAME010000013.1"/>
</dbReference>
<organism evidence="3 4">
    <name type="scientific">Aeromicrobium alkaliterrae</name>
    <dbReference type="NCBI Taxonomy" id="302168"/>
    <lineage>
        <taxon>Bacteria</taxon>
        <taxon>Bacillati</taxon>
        <taxon>Actinomycetota</taxon>
        <taxon>Actinomycetes</taxon>
        <taxon>Propionibacteriales</taxon>
        <taxon>Nocardioidaceae</taxon>
        <taxon>Aeromicrobium</taxon>
    </lineage>
</organism>
<keyword evidence="4" id="KW-1185">Reference proteome</keyword>
<dbReference type="PANTHER" id="PTHR30486">
    <property type="entry name" value="TWITCHING MOTILITY PROTEIN PILT"/>
    <property type="match status" value="1"/>
</dbReference>
<dbReference type="InterPro" id="IPR050921">
    <property type="entry name" value="T4SS_GSP_E_ATPase"/>
</dbReference>
<dbReference type="CDD" id="cd01130">
    <property type="entry name" value="VirB11-like_ATPase"/>
    <property type="match status" value="1"/>
</dbReference>